<dbReference type="Pfam" id="PF08235">
    <property type="entry name" value="LNS2"/>
    <property type="match status" value="1"/>
</dbReference>
<dbReference type="PANTHER" id="PTHR12181">
    <property type="entry name" value="LIPIN"/>
    <property type="match status" value="1"/>
</dbReference>
<dbReference type="Proteomes" id="UP000077202">
    <property type="component" value="Unassembled WGS sequence"/>
</dbReference>
<evidence type="ECO:0000259" key="3">
    <source>
        <dbReference type="SMART" id="SM00775"/>
    </source>
</evidence>
<keyword evidence="5" id="KW-1185">Reference proteome</keyword>
<name>A0A176VPL7_MARPO</name>
<feature type="compositionally biased region" description="Low complexity" evidence="2">
    <location>
        <begin position="526"/>
        <end position="540"/>
    </location>
</feature>
<feature type="compositionally biased region" description="Basic and acidic residues" evidence="2">
    <location>
        <begin position="1102"/>
        <end position="1121"/>
    </location>
</feature>
<dbReference type="EMBL" id="LVLJ01003038">
    <property type="protein sequence ID" value="OAE22860.1"/>
    <property type="molecule type" value="Genomic_DNA"/>
</dbReference>
<dbReference type="GO" id="GO:0008195">
    <property type="term" value="F:phosphatidate phosphatase activity"/>
    <property type="evidence" value="ECO:0007669"/>
    <property type="project" value="TreeGrafter"/>
</dbReference>
<dbReference type="InterPro" id="IPR007651">
    <property type="entry name" value="Lipin_N"/>
</dbReference>
<evidence type="ECO:0000313" key="5">
    <source>
        <dbReference type="Proteomes" id="UP000077202"/>
    </source>
</evidence>
<dbReference type="SUPFAM" id="SSF56784">
    <property type="entry name" value="HAD-like"/>
    <property type="match status" value="1"/>
</dbReference>
<protein>
    <recommendedName>
        <fullName evidence="3">LNS2/PITP domain-containing protein</fullName>
    </recommendedName>
</protein>
<dbReference type="InterPro" id="IPR036412">
    <property type="entry name" value="HAD-like_sf"/>
</dbReference>
<feature type="region of interest" description="Disordered" evidence="2">
    <location>
        <begin position="1102"/>
        <end position="1177"/>
    </location>
</feature>
<accession>A0A176VPL7</accession>
<dbReference type="InterPro" id="IPR031315">
    <property type="entry name" value="LNS2/PITP"/>
</dbReference>
<feature type="region of interest" description="Disordered" evidence="2">
    <location>
        <begin position="516"/>
        <end position="540"/>
    </location>
</feature>
<dbReference type="InterPro" id="IPR013209">
    <property type="entry name" value="LNS2"/>
</dbReference>
<evidence type="ECO:0000256" key="1">
    <source>
        <dbReference type="ARBA" id="ARBA00005476"/>
    </source>
</evidence>
<gene>
    <name evidence="4" type="ORF">AXG93_4139s1030</name>
</gene>
<comment type="caution">
    <text evidence="4">The sequence shown here is derived from an EMBL/GenBank/DDBJ whole genome shotgun (WGS) entry which is preliminary data.</text>
</comment>
<evidence type="ECO:0000313" key="4">
    <source>
        <dbReference type="EMBL" id="OAE22860.1"/>
    </source>
</evidence>
<proteinExistence type="inferred from homology"/>
<sequence>MLTVGRVGTYIAQGVYTFSGPFHPFGGAVDIIVVQQEDGTYKSSPWYVKFGKFQGVLKRREKKVIVAVNDVDADFEMYLDHKGEAYFLKDDLNLDAFLEIEDSESHYPNEASSSRVENSAGVLGIEGCKDDYGLVTKADLDKEESEDERGDDLELMFEGREASKQLRDERAAAAVRELASNSTEVQGNITDVVGFPQVLVGREATCTDDLLSLDSENRSYADACRMDIETETCGKVIHTLAHPDVDLENLQGPPDSSAFTANAGLGSLNGASQTELVTLTAETSGEFQALVYPAVDTEAPQGPPDSSAFTSFEALGSPTGASLTEVGTPETKASGEVQNLVNPAVDLDSSQGPSEASAFIANAALGSLTGASLTKIGTLDKTEDPGRKIVSDSGRVIHGLLNKAVGLQADAISGPSSALLASATLKSLKRVVSPKTATTEDRPVSDWESTLAGKVVHRLLNRAIGLPETARSGPASALVAKAVLNSLSRVVSDNDSTPARTPSCAESKLVELSEDGVTAENEVTNAVPSSEEASSSSAETAEVSGNIPVSAEIAADDKLVVVVGGRLYPWTVAAPEVLGILAIGQVRVAPPAEGSITGEEPGVAADGKPAAGTLTATTSGGWKFGIWPFTRTTKPIEQVSAATLLPRNSEALMLATDAAISSCLTKEIMLRNGFYRKPRKVRTNSPSSQQLASLGLKEGSNKITFTFVTRVLGKQQVDARIYLWKWNTRIVISDVDGTITKSDVLGQVMPLVGRDWTQSGVARLFSAIKKNGYELMFLSARAISQAYLTRQFLENIRQDGEVLPDGPVVISPDGLFPSLYREVIRRAPHEFKIACLEDIKSLFPPESKPFYAGFGNRDTDELSYLKVGISKGKIFIINPKGEVSVNNQVDVKSYTSIHKLVDDMFPAMTFTEQEDFNEWNFWKLPLPDIDDEESVKRHFSEHLLEHKRVGGDLKFPLCGYYAAIYNQALFVSAVLVAQVQEEVAKPFSEDEKPLCIGQQLRQMEKIEDNNHARFSLAPSNPRILRRTAALRQSQRTGERPHEAQFVVRVSVTRGGSLAPAQWAKRGYAVARSEAGVKNPANWRTAVNCGGWMVAERARRAKHETQHRAVERKPLASREHYLHRPPSGPLTHSRDSGTYYGTVPAGAQRNPMPVRTGGPSLGVRSRLVSPDDPSSGRGVALAGVLRGSVVRPIDKMENECGIFAVERGRRKWTTGRFERVIIGVDCPRPGLVEWSAREDRKEAQEGKEGLGCRMREMVVDERSCREKSGIEQQQQQHQRARLEPGLRGLDSFLEEVWGGGRGTAFKCRQAGGDAKTEWVQDANVLKAEARPEAACCSGNNFGLETCGFLDFLSVGVLGDFEEGGEEEQEKAA</sequence>
<dbReference type="Pfam" id="PF04571">
    <property type="entry name" value="Lipin_N"/>
    <property type="match status" value="1"/>
</dbReference>
<feature type="domain" description="LNS2/PITP" evidence="3">
    <location>
        <begin position="730"/>
        <end position="886"/>
    </location>
</feature>
<reference evidence="4" key="1">
    <citation type="submission" date="2016-03" db="EMBL/GenBank/DDBJ databases">
        <title>Mechanisms controlling the formation of the plant cell surface in tip-growing cells are functionally conserved among land plants.</title>
        <authorList>
            <person name="Honkanen S."/>
            <person name="Jones V.A."/>
            <person name="Morieri G."/>
            <person name="Champion C."/>
            <person name="Hetherington A.J."/>
            <person name="Kelly S."/>
            <person name="Saint-Marcoux D."/>
            <person name="Proust H."/>
            <person name="Prescott H."/>
            <person name="Dolan L."/>
        </authorList>
    </citation>
    <scope>NUCLEOTIDE SEQUENCE [LARGE SCALE GENOMIC DNA]</scope>
    <source>
        <tissue evidence="4">Whole gametophyte</tissue>
    </source>
</reference>
<comment type="similarity">
    <text evidence="1">Belongs to the lipin family.</text>
</comment>
<dbReference type="SMART" id="SM00775">
    <property type="entry name" value="LNS2"/>
    <property type="match status" value="1"/>
</dbReference>
<dbReference type="PANTHER" id="PTHR12181:SF12">
    <property type="entry name" value="PHOSPHATIDATE PHOSPHATASE"/>
    <property type="match status" value="1"/>
</dbReference>
<dbReference type="InterPro" id="IPR026058">
    <property type="entry name" value="LIPIN"/>
</dbReference>
<evidence type="ECO:0000256" key="2">
    <source>
        <dbReference type="SAM" id="MobiDB-lite"/>
    </source>
</evidence>
<organism evidence="4 5">
    <name type="scientific">Marchantia polymorpha subsp. ruderalis</name>
    <dbReference type="NCBI Taxonomy" id="1480154"/>
    <lineage>
        <taxon>Eukaryota</taxon>
        <taxon>Viridiplantae</taxon>
        <taxon>Streptophyta</taxon>
        <taxon>Embryophyta</taxon>
        <taxon>Marchantiophyta</taxon>
        <taxon>Marchantiopsida</taxon>
        <taxon>Marchantiidae</taxon>
        <taxon>Marchantiales</taxon>
        <taxon>Marchantiaceae</taxon>
        <taxon>Marchantia</taxon>
    </lineage>
</organism>